<dbReference type="SUPFAM" id="SSF56204">
    <property type="entry name" value="Hect, E3 ligase catalytic domain"/>
    <property type="match status" value="1"/>
</dbReference>
<evidence type="ECO:0000256" key="5">
    <source>
        <dbReference type="ARBA" id="ARBA00022786"/>
    </source>
</evidence>
<evidence type="ECO:0000256" key="1">
    <source>
        <dbReference type="ARBA" id="ARBA00000885"/>
    </source>
</evidence>
<dbReference type="InterPro" id="IPR000569">
    <property type="entry name" value="HECT_dom"/>
</dbReference>
<dbReference type="AlphaFoldDB" id="A0DW77"/>
<dbReference type="PANTHER" id="PTHR11254">
    <property type="entry name" value="HECT DOMAIN UBIQUITIN-PROTEIN LIGASE"/>
    <property type="match status" value="1"/>
</dbReference>
<accession>A0DW77</accession>
<dbReference type="InterPro" id="IPR035983">
    <property type="entry name" value="Hect_E3_ubiquitin_ligase"/>
</dbReference>
<keyword evidence="4" id="KW-0808">Transferase</keyword>
<feature type="active site" description="Glycyl thioester intermediate" evidence="6">
    <location>
        <position position="86"/>
    </location>
</feature>
<comment type="pathway">
    <text evidence="2">Protein modification; protein ubiquitination.</text>
</comment>
<name>A0DW77_PARTE</name>
<evidence type="ECO:0000313" key="8">
    <source>
        <dbReference type="EMBL" id="CAK87294.1"/>
    </source>
</evidence>
<comment type="catalytic activity">
    <reaction evidence="1">
        <text>S-ubiquitinyl-[E2 ubiquitin-conjugating enzyme]-L-cysteine + [acceptor protein]-L-lysine = [E2 ubiquitin-conjugating enzyme]-L-cysteine + N(6)-ubiquitinyl-[acceptor protein]-L-lysine.</text>
        <dbReference type="EC" id="2.3.2.26"/>
    </reaction>
</comment>
<feature type="domain" description="HECT" evidence="7">
    <location>
        <begin position="32"/>
        <end position="119"/>
    </location>
</feature>
<dbReference type="InterPro" id="IPR050409">
    <property type="entry name" value="E3_ubiq-protein_ligase"/>
</dbReference>
<dbReference type="STRING" id="5888.A0DW77"/>
<dbReference type="PANTHER" id="PTHR11254:SF67">
    <property type="entry name" value="E3 UBIQUITIN-PROTEIN LIGASE HUWE1"/>
    <property type="match status" value="1"/>
</dbReference>
<organism evidence="8 9">
    <name type="scientific">Paramecium tetraurelia</name>
    <dbReference type="NCBI Taxonomy" id="5888"/>
    <lineage>
        <taxon>Eukaryota</taxon>
        <taxon>Sar</taxon>
        <taxon>Alveolata</taxon>
        <taxon>Ciliophora</taxon>
        <taxon>Intramacronucleata</taxon>
        <taxon>Oligohymenophorea</taxon>
        <taxon>Peniculida</taxon>
        <taxon>Parameciidae</taxon>
        <taxon>Paramecium</taxon>
    </lineage>
</organism>
<proteinExistence type="predicted"/>
<dbReference type="GO" id="GO:0061630">
    <property type="term" value="F:ubiquitin protein ligase activity"/>
    <property type="evidence" value="ECO:0007669"/>
    <property type="project" value="UniProtKB-EC"/>
</dbReference>
<gene>
    <name evidence="8" type="ORF">GSPATT00039797001</name>
</gene>
<evidence type="ECO:0000259" key="7">
    <source>
        <dbReference type="PROSITE" id="PS50237"/>
    </source>
</evidence>
<dbReference type="EC" id="2.3.2.26" evidence="3"/>
<evidence type="ECO:0000256" key="4">
    <source>
        <dbReference type="ARBA" id="ARBA00022679"/>
    </source>
</evidence>
<keyword evidence="9" id="KW-1185">Reference proteome</keyword>
<dbReference type="HOGENOM" id="CLU_2066019_0_0_1"/>
<evidence type="ECO:0000313" key="9">
    <source>
        <dbReference type="Proteomes" id="UP000000600"/>
    </source>
</evidence>
<protein>
    <recommendedName>
        <fullName evidence="3">HECT-type E3 ubiquitin transferase</fullName>
        <ecNumber evidence="3">2.3.2.26</ecNumber>
    </recommendedName>
</protein>
<evidence type="ECO:0000256" key="2">
    <source>
        <dbReference type="ARBA" id="ARBA00004906"/>
    </source>
</evidence>
<dbReference type="RefSeq" id="XP_001454691.1">
    <property type="nucleotide sequence ID" value="XM_001454654.1"/>
</dbReference>
<evidence type="ECO:0000256" key="3">
    <source>
        <dbReference type="ARBA" id="ARBA00012485"/>
    </source>
</evidence>
<dbReference type="KEGG" id="ptm:GSPATT00039797001"/>
<dbReference type="EMBL" id="CT868609">
    <property type="protein sequence ID" value="CAK87294.1"/>
    <property type="molecule type" value="Genomic_DNA"/>
</dbReference>
<dbReference type="GeneID" id="5040476"/>
<dbReference type="Pfam" id="PF00632">
    <property type="entry name" value="HECT"/>
    <property type="match status" value="1"/>
</dbReference>
<evidence type="ECO:0000256" key="6">
    <source>
        <dbReference type="PROSITE-ProRule" id="PRU00104"/>
    </source>
</evidence>
<dbReference type="Proteomes" id="UP000000600">
    <property type="component" value="Unassembled WGS sequence"/>
</dbReference>
<dbReference type="PROSITE" id="PS50237">
    <property type="entry name" value="HECT"/>
    <property type="match status" value="1"/>
</dbReference>
<reference evidence="8 9" key="1">
    <citation type="journal article" date="2006" name="Nature">
        <title>Global trends of whole-genome duplications revealed by the ciliate Paramecium tetraurelia.</title>
        <authorList>
            <consortium name="Genoscope"/>
            <person name="Aury J.-M."/>
            <person name="Jaillon O."/>
            <person name="Duret L."/>
            <person name="Noel B."/>
            <person name="Jubin C."/>
            <person name="Porcel B.M."/>
            <person name="Segurens B."/>
            <person name="Daubin V."/>
            <person name="Anthouard V."/>
            <person name="Aiach N."/>
            <person name="Arnaiz O."/>
            <person name="Billaut A."/>
            <person name="Beisson J."/>
            <person name="Blanc I."/>
            <person name="Bouhouche K."/>
            <person name="Camara F."/>
            <person name="Duharcourt S."/>
            <person name="Guigo R."/>
            <person name="Gogendeau D."/>
            <person name="Katinka M."/>
            <person name="Keller A.-M."/>
            <person name="Kissmehl R."/>
            <person name="Klotz C."/>
            <person name="Koll F."/>
            <person name="Le Moue A."/>
            <person name="Lepere C."/>
            <person name="Malinsky S."/>
            <person name="Nowacki M."/>
            <person name="Nowak J.K."/>
            <person name="Plattner H."/>
            <person name="Poulain J."/>
            <person name="Ruiz F."/>
            <person name="Serrano V."/>
            <person name="Zagulski M."/>
            <person name="Dessen P."/>
            <person name="Betermier M."/>
            <person name="Weissenbach J."/>
            <person name="Scarpelli C."/>
            <person name="Schachter V."/>
            <person name="Sperling L."/>
            <person name="Meyer E."/>
            <person name="Cohen J."/>
            <person name="Wincker P."/>
        </authorList>
    </citation>
    <scope>NUCLEOTIDE SEQUENCE [LARGE SCALE GENOMIC DNA]</scope>
    <source>
        <strain evidence="8 9">Stock d4-2</strain>
    </source>
</reference>
<dbReference type="Gene3D" id="3.30.2410.10">
    <property type="entry name" value="Hect, E3 ligase catalytic domain"/>
    <property type="match status" value="1"/>
</dbReference>
<sequence length="119" mass="13434">MFLFTQGFLEISSDILLQKFTFSGGKPQHKSYFENYVNQADTETLKNMLKFITGSSSIPFDRSSYVISVKFDSGLSDRKLPLSHTCFQSIEAPLYKSFAELKQKLKIAFTIGCEGYGFG</sequence>
<dbReference type="OrthoDB" id="298098at2759"/>
<dbReference type="InParanoid" id="A0DW77"/>
<keyword evidence="5 6" id="KW-0833">Ubl conjugation pathway</keyword>